<evidence type="ECO:0000256" key="1">
    <source>
        <dbReference type="SAM" id="Phobius"/>
    </source>
</evidence>
<protein>
    <submittedName>
        <fullName evidence="2">Uncharacterized protein</fullName>
    </submittedName>
</protein>
<proteinExistence type="predicted"/>
<keyword evidence="1" id="KW-1133">Transmembrane helix</keyword>
<evidence type="ECO:0000313" key="2">
    <source>
        <dbReference type="EMBL" id="THW51339.1"/>
    </source>
</evidence>
<comment type="caution">
    <text evidence="2">The sequence shown here is derived from an EMBL/GenBank/DDBJ whole genome shotgun (WGS) entry which is preliminary data.</text>
</comment>
<gene>
    <name evidence="2" type="ORF">D6D22_00742</name>
</gene>
<feature type="transmembrane region" description="Helical" evidence="1">
    <location>
        <begin position="97"/>
        <end position="119"/>
    </location>
</feature>
<sequence length="130" mass="14385">MALTMDKILLHGYCWGNAFWYASRGLCRVYDPLMVIGYGWCLISLAASLLVLSRAYSHGGINRSYSKAFIAVSIFHHITTMMGAYQHYKLDSHYTKAMWIGVWVNAFLTAVGGIVLGGLGSDSVSRQKIA</sequence>
<keyword evidence="1" id="KW-0812">Transmembrane</keyword>
<feature type="transmembrane region" description="Helical" evidence="1">
    <location>
        <begin position="35"/>
        <end position="56"/>
    </location>
</feature>
<reference evidence="2 3" key="1">
    <citation type="submission" date="2018-10" db="EMBL/GenBank/DDBJ databases">
        <title>Fifty Aureobasidium pullulans genomes reveal a recombining polyextremotolerant generalist.</title>
        <authorList>
            <person name="Gostincar C."/>
            <person name="Turk M."/>
            <person name="Zajc J."/>
            <person name="Gunde-Cimerman N."/>
        </authorList>
    </citation>
    <scope>NUCLEOTIDE SEQUENCE [LARGE SCALE GENOMIC DNA]</scope>
    <source>
        <strain evidence="2 3">EXF-11013</strain>
    </source>
</reference>
<name>A0A4S8YBG3_AURPU</name>
<dbReference type="Proteomes" id="UP000310687">
    <property type="component" value="Unassembled WGS sequence"/>
</dbReference>
<evidence type="ECO:0000313" key="3">
    <source>
        <dbReference type="Proteomes" id="UP000310687"/>
    </source>
</evidence>
<accession>A0A4S8YBG3</accession>
<dbReference type="AlphaFoldDB" id="A0A4S8YBG3"/>
<organism evidence="2 3">
    <name type="scientific">Aureobasidium pullulans</name>
    <name type="common">Black yeast</name>
    <name type="synonym">Pullularia pullulans</name>
    <dbReference type="NCBI Taxonomy" id="5580"/>
    <lineage>
        <taxon>Eukaryota</taxon>
        <taxon>Fungi</taxon>
        <taxon>Dikarya</taxon>
        <taxon>Ascomycota</taxon>
        <taxon>Pezizomycotina</taxon>
        <taxon>Dothideomycetes</taxon>
        <taxon>Dothideomycetidae</taxon>
        <taxon>Dothideales</taxon>
        <taxon>Saccotheciaceae</taxon>
        <taxon>Aureobasidium</taxon>
    </lineage>
</organism>
<dbReference type="EMBL" id="QZAL01000006">
    <property type="protein sequence ID" value="THW51339.1"/>
    <property type="molecule type" value="Genomic_DNA"/>
</dbReference>
<keyword evidence="1" id="KW-0472">Membrane</keyword>
<feature type="transmembrane region" description="Helical" evidence="1">
    <location>
        <begin position="68"/>
        <end position="85"/>
    </location>
</feature>